<evidence type="ECO:0000313" key="8">
    <source>
        <dbReference type="EMBL" id="KAF2679332.1"/>
    </source>
</evidence>
<evidence type="ECO:0000256" key="1">
    <source>
        <dbReference type="ARBA" id="ARBA00022723"/>
    </source>
</evidence>
<dbReference type="PROSITE" id="PS00028">
    <property type="entry name" value="ZINC_FINGER_C2H2_1"/>
    <property type="match status" value="2"/>
</dbReference>
<dbReference type="PANTHER" id="PTHR19818:SF139">
    <property type="entry name" value="PAIR-RULE PROTEIN ODD-PAIRED"/>
    <property type="match status" value="1"/>
</dbReference>
<accession>A0A6G1IM85</accession>
<dbReference type="AlphaFoldDB" id="A0A6G1IM85"/>
<keyword evidence="9" id="KW-1185">Reference proteome</keyword>
<feature type="region of interest" description="Disordered" evidence="6">
    <location>
        <begin position="70"/>
        <end position="90"/>
    </location>
</feature>
<dbReference type="SMART" id="SM00355">
    <property type="entry name" value="ZnF_C2H2"/>
    <property type="match status" value="2"/>
</dbReference>
<evidence type="ECO:0000313" key="9">
    <source>
        <dbReference type="Proteomes" id="UP000799291"/>
    </source>
</evidence>
<feature type="region of interest" description="Disordered" evidence="6">
    <location>
        <begin position="120"/>
        <end position="183"/>
    </location>
</feature>
<evidence type="ECO:0000256" key="6">
    <source>
        <dbReference type="SAM" id="MobiDB-lite"/>
    </source>
</evidence>
<organism evidence="8 9">
    <name type="scientific">Lentithecium fluviatile CBS 122367</name>
    <dbReference type="NCBI Taxonomy" id="1168545"/>
    <lineage>
        <taxon>Eukaryota</taxon>
        <taxon>Fungi</taxon>
        <taxon>Dikarya</taxon>
        <taxon>Ascomycota</taxon>
        <taxon>Pezizomycotina</taxon>
        <taxon>Dothideomycetes</taxon>
        <taxon>Pleosporomycetidae</taxon>
        <taxon>Pleosporales</taxon>
        <taxon>Massarineae</taxon>
        <taxon>Lentitheciaceae</taxon>
        <taxon>Lentithecium</taxon>
    </lineage>
</organism>
<reference evidence="8" key="1">
    <citation type="journal article" date="2020" name="Stud. Mycol.">
        <title>101 Dothideomycetes genomes: a test case for predicting lifestyles and emergence of pathogens.</title>
        <authorList>
            <person name="Haridas S."/>
            <person name="Albert R."/>
            <person name="Binder M."/>
            <person name="Bloem J."/>
            <person name="Labutti K."/>
            <person name="Salamov A."/>
            <person name="Andreopoulos B."/>
            <person name="Baker S."/>
            <person name="Barry K."/>
            <person name="Bills G."/>
            <person name="Bluhm B."/>
            <person name="Cannon C."/>
            <person name="Castanera R."/>
            <person name="Culley D."/>
            <person name="Daum C."/>
            <person name="Ezra D."/>
            <person name="Gonzalez J."/>
            <person name="Henrissat B."/>
            <person name="Kuo A."/>
            <person name="Liang C."/>
            <person name="Lipzen A."/>
            <person name="Lutzoni F."/>
            <person name="Magnuson J."/>
            <person name="Mondo S."/>
            <person name="Nolan M."/>
            <person name="Ohm R."/>
            <person name="Pangilinan J."/>
            <person name="Park H.-J."/>
            <person name="Ramirez L."/>
            <person name="Alfaro M."/>
            <person name="Sun H."/>
            <person name="Tritt A."/>
            <person name="Yoshinaga Y."/>
            <person name="Zwiers L.-H."/>
            <person name="Turgeon B."/>
            <person name="Goodwin S."/>
            <person name="Spatafora J."/>
            <person name="Crous P."/>
            <person name="Grigoriev I."/>
        </authorList>
    </citation>
    <scope>NUCLEOTIDE SEQUENCE</scope>
    <source>
        <strain evidence="8">CBS 122367</strain>
    </source>
</reference>
<dbReference type="GO" id="GO:0005634">
    <property type="term" value="C:nucleus"/>
    <property type="evidence" value="ECO:0007669"/>
    <property type="project" value="UniProtKB-ARBA"/>
</dbReference>
<gene>
    <name evidence="8" type="ORF">K458DRAFT_435188</name>
</gene>
<evidence type="ECO:0000256" key="5">
    <source>
        <dbReference type="PROSITE-ProRule" id="PRU00042"/>
    </source>
</evidence>
<evidence type="ECO:0000259" key="7">
    <source>
        <dbReference type="PROSITE" id="PS50157"/>
    </source>
</evidence>
<dbReference type="GO" id="GO:0010557">
    <property type="term" value="P:positive regulation of macromolecule biosynthetic process"/>
    <property type="evidence" value="ECO:0007669"/>
    <property type="project" value="UniProtKB-ARBA"/>
</dbReference>
<feature type="region of interest" description="Disordered" evidence="6">
    <location>
        <begin position="503"/>
        <end position="569"/>
    </location>
</feature>
<dbReference type="OrthoDB" id="10056939at2759"/>
<feature type="compositionally biased region" description="Polar residues" evidence="6">
    <location>
        <begin position="145"/>
        <end position="155"/>
    </location>
</feature>
<dbReference type="GO" id="GO:0000981">
    <property type="term" value="F:DNA-binding transcription factor activity, RNA polymerase II-specific"/>
    <property type="evidence" value="ECO:0007669"/>
    <property type="project" value="TreeGrafter"/>
</dbReference>
<feature type="compositionally biased region" description="Polar residues" evidence="6">
    <location>
        <begin position="15"/>
        <end position="28"/>
    </location>
</feature>
<dbReference type="Gene3D" id="3.30.160.60">
    <property type="entry name" value="Classic Zinc Finger"/>
    <property type="match status" value="1"/>
</dbReference>
<dbReference type="InterPro" id="IPR050329">
    <property type="entry name" value="GLI_C2H2-zinc-finger"/>
</dbReference>
<feature type="compositionally biased region" description="Basic and acidic residues" evidence="6">
    <location>
        <begin position="167"/>
        <end position="183"/>
    </location>
</feature>
<evidence type="ECO:0000256" key="2">
    <source>
        <dbReference type="ARBA" id="ARBA00022737"/>
    </source>
</evidence>
<dbReference type="PANTHER" id="PTHR19818">
    <property type="entry name" value="ZINC FINGER PROTEIN ZIC AND GLI"/>
    <property type="match status" value="1"/>
</dbReference>
<dbReference type="GO" id="GO:0008270">
    <property type="term" value="F:zinc ion binding"/>
    <property type="evidence" value="ECO:0007669"/>
    <property type="project" value="UniProtKB-KW"/>
</dbReference>
<keyword evidence="1" id="KW-0479">Metal-binding</keyword>
<keyword evidence="3 5" id="KW-0863">Zinc-finger</keyword>
<name>A0A6G1IM85_9PLEO</name>
<feature type="compositionally biased region" description="Low complexity" evidence="6">
    <location>
        <begin position="506"/>
        <end position="515"/>
    </location>
</feature>
<dbReference type="InterPro" id="IPR013087">
    <property type="entry name" value="Znf_C2H2_type"/>
</dbReference>
<feature type="domain" description="C2H2-type" evidence="7">
    <location>
        <begin position="193"/>
        <end position="221"/>
    </location>
</feature>
<keyword evidence="2" id="KW-0677">Repeat</keyword>
<feature type="region of interest" description="Disordered" evidence="6">
    <location>
        <begin position="1"/>
        <end position="31"/>
    </location>
</feature>
<feature type="compositionally biased region" description="Basic and acidic residues" evidence="6">
    <location>
        <begin position="70"/>
        <end position="85"/>
    </location>
</feature>
<dbReference type="EMBL" id="MU005604">
    <property type="protein sequence ID" value="KAF2679332.1"/>
    <property type="molecule type" value="Genomic_DNA"/>
</dbReference>
<proteinExistence type="predicted"/>
<protein>
    <recommendedName>
        <fullName evidence="7">C2H2-type domain-containing protein</fullName>
    </recommendedName>
</protein>
<dbReference type="PROSITE" id="PS50157">
    <property type="entry name" value="ZINC_FINGER_C2H2_2"/>
    <property type="match status" value="1"/>
</dbReference>
<keyword evidence="4" id="KW-0862">Zinc</keyword>
<evidence type="ECO:0000256" key="4">
    <source>
        <dbReference type="ARBA" id="ARBA00022833"/>
    </source>
</evidence>
<evidence type="ECO:0000256" key="3">
    <source>
        <dbReference type="ARBA" id="ARBA00022771"/>
    </source>
</evidence>
<dbReference type="GO" id="GO:0000978">
    <property type="term" value="F:RNA polymerase II cis-regulatory region sequence-specific DNA binding"/>
    <property type="evidence" value="ECO:0007669"/>
    <property type="project" value="TreeGrafter"/>
</dbReference>
<sequence>MPELPRYDQLMPASTGVQSPERPTTSRTVDTEKTWTEQMELVMPGYSPDKRINYKAKAEEEIARIQEKAKRLEDQMRRHRTEKENAGIPRPRITDEMAYERMAEKPKLAWILGGDVQDAKSIKRPKSSGSLVASTMEDPPDRPSTGGTLVESNNGRAPRRSKSSGALDEKFRQTAAERKSAAVERKPSKRIRFYCTFCQKRFAGRVEWMRHERSTHMPEELWVCCPRTGEFPDRCPFCAKSDPSPSHLADHNYLSCQQKPLSERTFNQKDLFLQHVSHEHKISLGQKPVRLAELLEAWRHPLPLTQGHQALHCGFCGLTFSSYRERTEHVAGHFMAGLDMMSWWPSRISHEVAVFRETHRNPDAPHQCNYCERTYENLATAQKLHPVCTMWSCSFLPGMQYTIYPSGPRTDLEAVCCYCNEILVKGNGRVKGAVLKEHVAQHNFRDCNQRLYFSGQRFRQHLQDAHKTNHDGTLFAGWTLLLKSSKRERTAFFQPVDATSVRRAYTDPSPTTTKPQSKKKGNDAPPMPRLNFMDFSETPITATIPRKKLRRKPSAQTLPEKPERETRDSTSFFTRAATIDLAYGTSISPSPRLDATGVVAPKYSLPQHKPGFPIASHPVDAVSSCLKFYRRRLDASTRNRLYIRDEIDGPLSKNSQRLFRKIPASAFGGLVLHSSLVGATPARLTNSVDIYSLH</sequence>
<dbReference type="Proteomes" id="UP000799291">
    <property type="component" value="Unassembled WGS sequence"/>
</dbReference>